<accession>A0A848F5U9</accession>
<name>A0A848F5U9_9BURK</name>
<dbReference type="Gene3D" id="3.40.50.12780">
    <property type="entry name" value="N-terminal domain of ligase-like"/>
    <property type="match status" value="1"/>
</dbReference>
<feature type="domain" description="AMP-dependent synthetase/ligase" evidence="1">
    <location>
        <begin position="197"/>
        <end position="275"/>
    </location>
</feature>
<dbReference type="Proteomes" id="UP000574067">
    <property type="component" value="Unassembled WGS sequence"/>
</dbReference>
<keyword evidence="3" id="KW-1185">Reference proteome</keyword>
<proteinExistence type="predicted"/>
<dbReference type="InterPro" id="IPR000873">
    <property type="entry name" value="AMP-dep_synth/lig_dom"/>
</dbReference>
<sequence>MLDLLRAGAAAWDVVTAARADAAVLAQRQRQRLAELVRTAQAQSPWYARRLPHDAVQRPLSELPVQHRGELMRHFDDWVCDRQLRRQPLQGFIADPRRMAQPFMGRYTVWESSGTSGEPGIFVQDAAAMAVYDALESLRHGGASPWSWPMPLGLGERVAFVGATDGHFASCVSVQRLRQRNPWMAPNLQSFSILQPVDALVRALNAWRPTIIATYPTAAALLADQAQAGALRIAPREVWTGGETLEPALRQHVQQVFDCRIRNSYGASEFLAMGWECGQGAMHLNSDWVILEPVDEQHRPVPPGRPSARTLLTNLANRVQPLIRYELEDQLTIDPRPCACGCALPVIRVDGRGDDLLRMDARAGGTVTLLPLALSTVMEEHAQVYDFQLRQCDGRTLALRLGGSAAEAPAALQRCRQALQQFAQAQGLVPLELLDETTQPMLRGRSGKLRRVLACGAG</sequence>
<dbReference type="PANTHER" id="PTHR36932:SF1">
    <property type="entry name" value="CAPSULAR POLYSACCHARIDE BIOSYNTHESIS PROTEIN"/>
    <property type="match status" value="1"/>
</dbReference>
<organism evidence="2 3">
    <name type="scientific">Azohydromonas caseinilytica</name>
    <dbReference type="NCBI Taxonomy" id="2728836"/>
    <lineage>
        <taxon>Bacteria</taxon>
        <taxon>Pseudomonadati</taxon>
        <taxon>Pseudomonadota</taxon>
        <taxon>Betaproteobacteria</taxon>
        <taxon>Burkholderiales</taxon>
        <taxon>Sphaerotilaceae</taxon>
        <taxon>Azohydromonas</taxon>
    </lineage>
</organism>
<dbReference type="Pfam" id="PF00501">
    <property type="entry name" value="AMP-binding"/>
    <property type="match status" value="1"/>
</dbReference>
<dbReference type="AlphaFoldDB" id="A0A848F5U9"/>
<dbReference type="EMBL" id="JABBFW010000004">
    <property type="protein sequence ID" value="NML14772.1"/>
    <property type="molecule type" value="Genomic_DNA"/>
</dbReference>
<gene>
    <name evidence="2" type="ORF">HHL10_07265</name>
</gene>
<evidence type="ECO:0000313" key="3">
    <source>
        <dbReference type="Proteomes" id="UP000574067"/>
    </source>
</evidence>
<protein>
    <submittedName>
        <fullName evidence="2">AMP-binding protein</fullName>
    </submittedName>
</protein>
<evidence type="ECO:0000313" key="2">
    <source>
        <dbReference type="EMBL" id="NML14772.1"/>
    </source>
</evidence>
<dbReference type="PANTHER" id="PTHR36932">
    <property type="entry name" value="CAPSULAR POLYSACCHARIDE BIOSYNTHESIS PROTEIN"/>
    <property type="match status" value="1"/>
</dbReference>
<comment type="caution">
    <text evidence="2">The sequence shown here is derived from an EMBL/GenBank/DDBJ whole genome shotgun (WGS) entry which is preliminary data.</text>
</comment>
<dbReference type="InterPro" id="IPR053158">
    <property type="entry name" value="CapK_Type1_Caps_Biosynth"/>
</dbReference>
<dbReference type="InterPro" id="IPR042099">
    <property type="entry name" value="ANL_N_sf"/>
</dbReference>
<dbReference type="SUPFAM" id="SSF56801">
    <property type="entry name" value="Acetyl-CoA synthetase-like"/>
    <property type="match status" value="1"/>
</dbReference>
<reference evidence="2 3" key="1">
    <citation type="submission" date="2020-04" db="EMBL/GenBank/DDBJ databases">
        <title>Azohydromonas sp. isolated from soil.</title>
        <authorList>
            <person name="Dahal R.H."/>
        </authorList>
    </citation>
    <scope>NUCLEOTIDE SEQUENCE [LARGE SCALE GENOMIC DNA]</scope>
    <source>
        <strain evidence="2 3">G-1-1-14</strain>
    </source>
</reference>
<evidence type="ECO:0000259" key="1">
    <source>
        <dbReference type="Pfam" id="PF00501"/>
    </source>
</evidence>